<dbReference type="HOGENOM" id="CLU_2224096_0_0_1"/>
<dbReference type="AlphaFoldDB" id="B6HIF4"/>
<reference evidence="1 2" key="1">
    <citation type="journal article" date="2008" name="Nat. Biotechnol.">
        <title>Genome sequencing and analysis of the filamentous fungus Penicillium chrysogenum.</title>
        <authorList>
            <person name="van den Berg M.A."/>
            <person name="Albang R."/>
            <person name="Albermann K."/>
            <person name="Badger J.H."/>
            <person name="Daran J.-M."/>
            <person name="Driessen A.J.M."/>
            <person name="Garcia-Estrada C."/>
            <person name="Fedorova N.D."/>
            <person name="Harris D.M."/>
            <person name="Heijne W.H.M."/>
            <person name="Joardar V.S."/>
            <person name="Kiel J.A.K.W."/>
            <person name="Kovalchuk A."/>
            <person name="Martin J.F."/>
            <person name="Nierman W.C."/>
            <person name="Nijland J.G."/>
            <person name="Pronk J.T."/>
            <person name="Roubos J.A."/>
            <person name="van der Klei I.J."/>
            <person name="van Peij N.N.M.E."/>
            <person name="Veenhuis M."/>
            <person name="von Doehren H."/>
            <person name="Wagner C."/>
            <person name="Wortman J.R."/>
            <person name="Bovenberg R.A.L."/>
        </authorList>
    </citation>
    <scope>NUCLEOTIDE SEQUENCE [LARGE SCALE GENOMIC DNA]</scope>
    <source>
        <strain evidence="2">ATCC 28089 / DSM 1075 / NRRL 1951 / Wisconsin 54-1255</strain>
    </source>
</reference>
<dbReference type="Proteomes" id="UP000000724">
    <property type="component" value="Contig Pc00c21"/>
</dbReference>
<protein>
    <submittedName>
        <fullName evidence="1">Uncharacterized protein</fullName>
    </submittedName>
</protein>
<gene>
    <name evidence="1" type="ORF">Pc21g05970</name>
    <name evidence="1" type="ORF">PCH_Pc21g05970</name>
</gene>
<evidence type="ECO:0000313" key="1">
    <source>
        <dbReference type="EMBL" id="CAP95494.1"/>
    </source>
</evidence>
<dbReference type="EMBL" id="AM920436">
    <property type="protein sequence ID" value="CAP95494.1"/>
    <property type="molecule type" value="Genomic_DNA"/>
</dbReference>
<organism evidence="1 2">
    <name type="scientific">Penicillium rubens (strain ATCC 28089 / DSM 1075 / NRRL 1951 / Wisconsin 54-1255)</name>
    <name type="common">Penicillium chrysogenum</name>
    <dbReference type="NCBI Taxonomy" id="500485"/>
    <lineage>
        <taxon>Eukaryota</taxon>
        <taxon>Fungi</taxon>
        <taxon>Dikarya</taxon>
        <taxon>Ascomycota</taxon>
        <taxon>Pezizomycotina</taxon>
        <taxon>Eurotiomycetes</taxon>
        <taxon>Eurotiomycetidae</taxon>
        <taxon>Eurotiales</taxon>
        <taxon>Aspergillaceae</taxon>
        <taxon>Penicillium</taxon>
        <taxon>Penicillium chrysogenum species complex</taxon>
    </lineage>
</organism>
<evidence type="ECO:0000313" key="2">
    <source>
        <dbReference type="Proteomes" id="UP000000724"/>
    </source>
</evidence>
<name>B6HIF4_PENRW</name>
<keyword evidence="2" id="KW-1185">Reference proteome</keyword>
<accession>B6HIF4</accession>
<sequence>MAGAAVGKPARCHSFPVPRPTLGTQTSYARYREALCHAINGEGDINVDCTFVLSVTKHRHCPVKGLYGKAEPMTCQETGGLRCLTEPVSPGWRRKSGDAHQRLNRS</sequence>
<proteinExistence type="predicted"/>
<dbReference type="VEuPathDB" id="FungiDB:PCH_Pc21g05970"/>